<keyword evidence="2" id="KW-0223">Dioxygenase</keyword>
<sequence length="152" mass="16457">MTTEPSRVRQLRVIVEADDYDAAVTFYRDVLGMGELAAFAEGGDDRVAILDAGRATLEIASPAHKETIDRVEGVTEQSPRIRLAFEVGDSAGVTEDLTDAGARLVAPPILTPWKSLNSRLDAPAGLQITVFQETVAADQRAELDGFDTDDRR</sequence>
<dbReference type="InterPro" id="IPR037523">
    <property type="entry name" value="VOC_core"/>
</dbReference>
<reference evidence="2 3" key="1">
    <citation type="submission" date="2016-10" db="EMBL/GenBank/DDBJ databases">
        <authorList>
            <person name="de Groot N.N."/>
        </authorList>
    </citation>
    <scope>NUCLEOTIDE SEQUENCE [LARGE SCALE GENOMIC DNA]</scope>
    <source>
        <strain evidence="2 3">CGMCC 1.11147</strain>
    </source>
</reference>
<dbReference type="SUPFAM" id="SSF54593">
    <property type="entry name" value="Glyoxalase/Bleomycin resistance protein/Dihydroxybiphenyl dioxygenase"/>
    <property type="match status" value="1"/>
</dbReference>
<proteinExistence type="predicted"/>
<dbReference type="InterPro" id="IPR029068">
    <property type="entry name" value="Glyas_Bleomycin-R_OHBP_Dase"/>
</dbReference>
<dbReference type="PROSITE" id="PS51819">
    <property type="entry name" value="VOC"/>
    <property type="match status" value="1"/>
</dbReference>
<keyword evidence="3" id="KW-1185">Reference proteome</keyword>
<protein>
    <submittedName>
        <fullName evidence="2">Glyoxalase/Bleomycin resistance protein/Dioxygenase superfamily protein</fullName>
    </submittedName>
</protein>
<dbReference type="InterPro" id="IPR004360">
    <property type="entry name" value="Glyas_Fos-R_dOase_dom"/>
</dbReference>
<evidence type="ECO:0000259" key="1">
    <source>
        <dbReference type="PROSITE" id="PS51819"/>
    </source>
</evidence>
<evidence type="ECO:0000313" key="2">
    <source>
        <dbReference type="EMBL" id="SDO12188.1"/>
    </source>
</evidence>
<dbReference type="Pfam" id="PF00903">
    <property type="entry name" value="Glyoxalase"/>
    <property type="match status" value="1"/>
</dbReference>
<name>A0A1H0GZ96_9ACTN</name>
<dbReference type="OrthoDB" id="956698at2"/>
<evidence type="ECO:0000313" key="3">
    <source>
        <dbReference type="Proteomes" id="UP000199004"/>
    </source>
</evidence>
<feature type="domain" description="VOC" evidence="1">
    <location>
        <begin position="9"/>
        <end position="133"/>
    </location>
</feature>
<accession>A0A1H0GZ96</accession>
<dbReference type="Gene3D" id="3.10.180.10">
    <property type="entry name" value="2,3-Dihydroxybiphenyl 1,2-Dioxygenase, domain 1"/>
    <property type="match status" value="1"/>
</dbReference>
<dbReference type="AlphaFoldDB" id="A0A1H0GZ96"/>
<organism evidence="2 3">
    <name type="scientific">Nocardioides szechwanensis</name>
    <dbReference type="NCBI Taxonomy" id="1005944"/>
    <lineage>
        <taxon>Bacteria</taxon>
        <taxon>Bacillati</taxon>
        <taxon>Actinomycetota</taxon>
        <taxon>Actinomycetes</taxon>
        <taxon>Propionibacteriales</taxon>
        <taxon>Nocardioidaceae</taxon>
        <taxon>Nocardioides</taxon>
    </lineage>
</organism>
<gene>
    <name evidence="2" type="ORF">SAMN05192576_3402</name>
</gene>
<dbReference type="Proteomes" id="UP000199004">
    <property type="component" value="Unassembled WGS sequence"/>
</dbReference>
<dbReference type="STRING" id="1005944.SAMN05192576_3402"/>
<dbReference type="GO" id="GO:0051213">
    <property type="term" value="F:dioxygenase activity"/>
    <property type="evidence" value="ECO:0007669"/>
    <property type="project" value="UniProtKB-KW"/>
</dbReference>
<keyword evidence="2" id="KW-0560">Oxidoreductase</keyword>
<dbReference type="EMBL" id="FNIC01000006">
    <property type="protein sequence ID" value="SDO12188.1"/>
    <property type="molecule type" value="Genomic_DNA"/>
</dbReference>
<dbReference type="RefSeq" id="WP_091026000.1">
    <property type="nucleotide sequence ID" value="NZ_BKAE01000008.1"/>
</dbReference>